<comment type="similarity">
    <text evidence="1">Belongs to the E3 ubiquitin-protein ligase UBR1-like family.</text>
</comment>
<dbReference type="EMBL" id="QXFX01000818">
    <property type="protein sequence ID" value="KAE9103438.1"/>
    <property type="molecule type" value="Genomic_DNA"/>
</dbReference>
<sequence>MWRRAVVGSTRRTPAGGRKSVAHKLCDCGGSEAWAPEGFCVFHDQRDDGTTAISATETTTADSLPEDVVNVADSLFTAIVDFCEEMDKRSMQVFNAEFVDAQDRRTLEELRRRVQERGDSMEDAQILEKQFHARICDDDVHSDEDLASSLSKKGISGAEDLVRTIDSNGSEIVARDRTLRDALTLMQAPHPASRAGSTALSTMHELAHS</sequence>
<dbReference type="AlphaFoldDB" id="A0A6G0KYX5"/>
<organism evidence="3 4">
    <name type="scientific">Phytophthora fragariae</name>
    <dbReference type="NCBI Taxonomy" id="53985"/>
    <lineage>
        <taxon>Eukaryota</taxon>
        <taxon>Sar</taxon>
        <taxon>Stramenopiles</taxon>
        <taxon>Oomycota</taxon>
        <taxon>Peronosporomycetes</taxon>
        <taxon>Peronosporales</taxon>
        <taxon>Peronosporaceae</taxon>
        <taxon>Phytophthora</taxon>
    </lineage>
</organism>
<reference evidence="3 4" key="1">
    <citation type="submission" date="2018-09" db="EMBL/GenBank/DDBJ databases">
        <title>Genomic investigation of the strawberry pathogen Phytophthora fragariae indicates pathogenicity is determined by transcriptional variation in three key races.</title>
        <authorList>
            <person name="Adams T.M."/>
            <person name="Armitage A.D."/>
            <person name="Sobczyk M.K."/>
            <person name="Bates H.J."/>
            <person name="Dunwell J.M."/>
            <person name="Nellist C.F."/>
            <person name="Harrison R.J."/>
        </authorList>
    </citation>
    <scope>NUCLEOTIDE SEQUENCE [LARGE SCALE GENOMIC DNA]</scope>
    <source>
        <strain evidence="3 4">ONT-3</strain>
    </source>
</reference>
<keyword evidence="1" id="KW-0833">Ubl conjugation pathway</keyword>
<dbReference type="GO" id="GO:0005737">
    <property type="term" value="C:cytoplasm"/>
    <property type="evidence" value="ECO:0007669"/>
    <property type="project" value="TreeGrafter"/>
</dbReference>
<dbReference type="EC" id="2.3.2.27" evidence="1"/>
<name>A0A6G0KYX5_9STRA</name>
<comment type="function">
    <text evidence="1">Ubiquitin ligase protein which is a component of the N-end rule pathway. Recognizes and binds to proteins bearing specific N-terminal residues that are destabilizing according to the N-end rule, leading to their ubiquitination and subsequent degradation.</text>
</comment>
<dbReference type="InterPro" id="IPR039164">
    <property type="entry name" value="UBR1-like"/>
</dbReference>
<dbReference type="GO" id="GO:0016567">
    <property type="term" value="P:protein ubiquitination"/>
    <property type="evidence" value="ECO:0007669"/>
    <property type="project" value="UniProtKB-UniRule"/>
</dbReference>
<keyword evidence="1" id="KW-0808">Transferase</keyword>
<evidence type="ECO:0000256" key="1">
    <source>
        <dbReference type="RuleBase" id="RU366018"/>
    </source>
</evidence>
<gene>
    <name evidence="3" type="ORF">PF010_g13733</name>
</gene>
<comment type="caution">
    <text evidence="3">The sequence shown here is derived from an EMBL/GenBank/DDBJ whole genome shotgun (WGS) entry which is preliminary data.</text>
</comment>
<keyword evidence="1" id="KW-0862">Zinc</keyword>
<dbReference type="GO" id="GO:0008270">
    <property type="term" value="F:zinc ion binding"/>
    <property type="evidence" value="ECO:0007669"/>
    <property type="project" value="UniProtKB-UniRule"/>
</dbReference>
<keyword evidence="1" id="KW-0863">Zinc-finger</keyword>
<dbReference type="PANTHER" id="PTHR21497:SF24">
    <property type="entry name" value="E3 UBIQUITIN-PROTEIN LIGASE UBR1"/>
    <property type="match status" value="1"/>
</dbReference>
<evidence type="ECO:0000313" key="4">
    <source>
        <dbReference type="Proteomes" id="UP000488956"/>
    </source>
</evidence>
<dbReference type="PANTHER" id="PTHR21497">
    <property type="entry name" value="UBIQUITIN LIGASE E3 ALPHA-RELATED"/>
    <property type="match status" value="1"/>
</dbReference>
<evidence type="ECO:0000256" key="2">
    <source>
        <dbReference type="SAM" id="MobiDB-lite"/>
    </source>
</evidence>
<feature type="region of interest" description="Disordered" evidence="2">
    <location>
        <begin position="188"/>
        <end position="209"/>
    </location>
</feature>
<proteinExistence type="inferred from homology"/>
<protein>
    <recommendedName>
        <fullName evidence="1">E3 ubiquitin-protein ligase</fullName>
        <ecNumber evidence="1">2.3.2.27</ecNumber>
    </recommendedName>
</protein>
<accession>A0A6G0KYX5</accession>
<dbReference type="GO" id="GO:0000151">
    <property type="term" value="C:ubiquitin ligase complex"/>
    <property type="evidence" value="ECO:0007669"/>
    <property type="project" value="TreeGrafter"/>
</dbReference>
<keyword evidence="1" id="KW-0479">Metal-binding</keyword>
<evidence type="ECO:0000313" key="3">
    <source>
        <dbReference type="EMBL" id="KAE9103438.1"/>
    </source>
</evidence>
<dbReference type="GO" id="GO:0071596">
    <property type="term" value="P:ubiquitin-dependent protein catabolic process via the N-end rule pathway"/>
    <property type="evidence" value="ECO:0007669"/>
    <property type="project" value="UniProtKB-UniRule"/>
</dbReference>
<comment type="catalytic activity">
    <reaction evidence="1">
        <text>S-ubiquitinyl-[E2 ubiquitin-conjugating enzyme]-L-cysteine + [acceptor protein]-L-lysine = [E2 ubiquitin-conjugating enzyme]-L-cysteine + N(6)-ubiquitinyl-[acceptor protein]-L-lysine.</text>
        <dbReference type="EC" id="2.3.2.27"/>
    </reaction>
</comment>
<comment type="pathway">
    <text evidence="1">Protein modification; protein ubiquitination.</text>
</comment>
<dbReference type="Proteomes" id="UP000488956">
    <property type="component" value="Unassembled WGS sequence"/>
</dbReference>
<dbReference type="GO" id="GO:0061630">
    <property type="term" value="F:ubiquitin protein ligase activity"/>
    <property type="evidence" value="ECO:0007669"/>
    <property type="project" value="UniProtKB-UniRule"/>
</dbReference>